<reference evidence="3" key="1">
    <citation type="submission" date="2016-10" db="EMBL/GenBank/DDBJ databases">
        <authorList>
            <person name="Varghese N."/>
            <person name="Submissions S."/>
        </authorList>
    </citation>
    <scope>NUCLEOTIDE SEQUENCE [LARGE SCALE GENOMIC DNA]</scope>
    <source>
        <strain evidence="3">Jip14</strain>
    </source>
</reference>
<dbReference type="Pfam" id="PF04230">
    <property type="entry name" value="PS_pyruv_trans"/>
    <property type="match status" value="1"/>
</dbReference>
<evidence type="ECO:0000259" key="1">
    <source>
        <dbReference type="Pfam" id="PF04230"/>
    </source>
</evidence>
<dbReference type="AlphaFoldDB" id="A0A1H7NPH7"/>
<dbReference type="PANTHER" id="PTHR36836:SF1">
    <property type="entry name" value="COLANIC ACID BIOSYNTHESIS PROTEIN WCAK"/>
    <property type="match status" value="1"/>
</dbReference>
<protein>
    <submittedName>
        <fullName evidence="2">Colanic acid/amylovoran biosynthesis protein</fullName>
    </submittedName>
</protein>
<name>A0A1H7NPH7_9SPHI</name>
<evidence type="ECO:0000313" key="2">
    <source>
        <dbReference type="EMBL" id="SEL25321.1"/>
    </source>
</evidence>
<accession>A0A1H7NPH7</accession>
<dbReference type="PANTHER" id="PTHR36836">
    <property type="entry name" value="COLANIC ACID BIOSYNTHESIS PROTEIN WCAK"/>
    <property type="match status" value="1"/>
</dbReference>
<evidence type="ECO:0000313" key="3">
    <source>
        <dbReference type="Proteomes" id="UP000198916"/>
    </source>
</evidence>
<gene>
    <name evidence="2" type="ORF">SAMN05421740_10458</name>
</gene>
<dbReference type="InterPro" id="IPR007345">
    <property type="entry name" value="Polysacch_pyruvyl_Trfase"/>
</dbReference>
<dbReference type="STRING" id="332977.SAMN05421740_10458"/>
<feature type="domain" description="Polysaccharide pyruvyl transferase" evidence="1">
    <location>
        <begin position="12"/>
        <end position="311"/>
    </location>
</feature>
<keyword evidence="3" id="KW-1185">Reference proteome</keyword>
<dbReference type="RefSeq" id="WP_090605551.1">
    <property type="nucleotide sequence ID" value="NZ_FNZR01000004.1"/>
</dbReference>
<organism evidence="2 3">
    <name type="scientific">Parapedobacter koreensis</name>
    <dbReference type="NCBI Taxonomy" id="332977"/>
    <lineage>
        <taxon>Bacteria</taxon>
        <taxon>Pseudomonadati</taxon>
        <taxon>Bacteroidota</taxon>
        <taxon>Sphingobacteriia</taxon>
        <taxon>Sphingobacteriales</taxon>
        <taxon>Sphingobacteriaceae</taxon>
        <taxon>Parapedobacter</taxon>
    </lineage>
</organism>
<dbReference type="Proteomes" id="UP000198916">
    <property type="component" value="Unassembled WGS sequence"/>
</dbReference>
<sequence>MIIELRGVEFYNKGAELMLHAIIQKIRQKWPQAIFAMEKSGNAPVSKQRALGIYTKVGPIRHGIFSQKWSKLIPKSIRRSFKIVLPSEVNVVLDGSGFAFGDFWGASAAGSRLADHIQAWKQEGKKIILLPQAFGPFSDPNLVSKMGIILREADLVFARDPFSFKYLEPLKSFKENIFLKPDFTNLVKGVVPTSFDSTEHEVAVIPNYKLLESNVFHERQAYLEILNKIVRYIQNADKKPFFLIHEGVKDLQLAHDVNEYYHLRISIVQNNNPLIIKGIIGKSKAVITSRFHGLVSALSQNIPSLCIGWSHKYQALMADYDFEEGLITNSDFHSEELNKKLKMVIEDKTANKVSEKLALASKRQKQLSEEMWEQVFEVIKNN</sequence>
<dbReference type="OrthoDB" id="6058856at2"/>
<proteinExistence type="predicted"/>
<dbReference type="EMBL" id="FNZR01000004">
    <property type="protein sequence ID" value="SEL25321.1"/>
    <property type="molecule type" value="Genomic_DNA"/>
</dbReference>